<feature type="compositionally biased region" description="Basic residues" evidence="1">
    <location>
        <begin position="178"/>
        <end position="188"/>
    </location>
</feature>
<sequence>MAFNAKNLSYDRSEPAFLRRLKGEATGDRDTDRHERPVARPRGRARQPGDDEDDGPTYVLEESGDALSKAEYEALLDPGHGAATGATDATTVATSADGSGPNQEDGEQAKKKPHQVASVGAASKKRKAVKIGHDDDDDEEKNEAEPSKGASSLSAAAAGVGTANKPDPKFASSAPKQPKPKKTKRAKAKVALSFGDDVEAAE</sequence>
<evidence type="ECO:0000259" key="2">
    <source>
        <dbReference type="Pfam" id="PF15377"/>
    </source>
</evidence>
<reference evidence="3 4" key="1">
    <citation type="submission" date="2024-04" db="EMBL/GenBank/DDBJ databases">
        <title>Phyllosticta paracitricarpa is synonymous to the EU quarantine fungus P. citricarpa based on phylogenomic analyses.</title>
        <authorList>
            <consortium name="Lawrence Berkeley National Laboratory"/>
            <person name="Van Ingen-Buijs V.A."/>
            <person name="Van Westerhoven A.C."/>
            <person name="Haridas S."/>
            <person name="Skiadas P."/>
            <person name="Martin F."/>
            <person name="Groenewald J.Z."/>
            <person name="Crous P.W."/>
            <person name="Seidl M.F."/>
        </authorList>
    </citation>
    <scope>NUCLEOTIDE SEQUENCE [LARGE SCALE GENOMIC DNA]</scope>
    <source>
        <strain evidence="3 4">CBS 123371</strain>
    </source>
</reference>
<dbReference type="Proteomes" id="UP001363622">
    <property type="component" value="Unassembled WGS sequence"/>
</dbReference>
<organism evidence="3 4">
    <name type="scientific">Phyllosticta citriasiana</name>
    <dbReference type="NCBI Taxonomy" id="595635"/>
    <lineage>
        <taxon>Eukaryota</taxon>
        <taxon>Fungi</taxon>
        <taxon>Dikarya</taxon>
        <taxon>Ascomycota</taxon>
        <taxon>Pezizomycotina</taxon>
        <taxon>Dothideomycetes</taxon>
        <taxon>Dothideomycetes incertae sedis</taxon>
        <taxon>Botryosphaeriales</taxon>
        <taxon>Phyllostictaceae</taxon>
        <taxon>Phyllosticta</taxon>
    </lineage>
</organism>
<keyword evidence="4" id="KW-1185">Reference proteome</keyword>
<name>A0ABR1KLV7_9PEZI</name>
<protein>
    <recommendedName>
        <fullName evidence="2">DUF4604 domain-containing protein</fullName>
    </recommendedName>
</protein>
<dbReference type="Pfam" id="PF15377">
    <property type="entry name" value="DUF4604"/>
    <property type="match status" value="1"/>
</dbReference>
<feature type="domain" description="DUF4604" evidence="2">
    <location>
        <begin position="6"/>
        <end position="197"/>
    </location>
</feature>
<feature type="region of interest" description="Disordered" evidence="1">
    <location>
        <begin position="1"/>
        <end position="202"/>
    </location>
</feature>
<proteinExistence type="predicted"/>
<evidence type="ECO:0000313" key="4">
    <source>
        <dbReference type="Proteomes" id="UP001363622"/>
    </source>
</evidence>
<evidence type="ECO:0000313" key="3">
    <source>
        <dbReference type="EMBL" id="KAK7516473.1"/>
    </source>
</evidence>
<evidence type="ECO:0000256" key="1">
    <source>
        <dbReference type="SAM" id="MobiDB-lite"/>
    </source>
</evidence>
<dbReference type="EMBL" id="JBBPHU010000006">
    <property type="protein sequence ID" value="KAK7516473.1"/>
    <property type="molecule type" value="Genomic_DNA"/>
</dbReference>
<feature type="compositionally biased region" description="Low complexity" evidence="1">
    <location>
        <begin position="79"/>
        <end position="100"/>
    </location>
</feature>
<feature type="compositionally biased region" description="Low complexity" evidence="1">
    <location>
        <begin position="149"/>
        <end position="176"/>
    </location>
</feature>
<feature type="compositionally biased region" description="Basic and acidic residues" evidence="1">
    <location>
        <begin position="21"/>
        <end position="38"/>
    </location>
</feature>
<gene>
    <name evidence="3" type="ORF">IWZ03DRAFT_360199</name>
</gene>
<comment type="caution">
    <text evidence="3">The sequence shown here is derived from an EMBL/GenBank/DDBJ whole genome shotgun (WGS) entry which is preliminary data.</text>
</comment>
<dbReference type="InterPro" id="IPR027911">
    <property type="entry name" value="DUF4604"/>
</dbReference>
<accession>A0ABR1KLV7</accession>